<comment type="caution">
    <text evidence="2">The sequence shown here is derived from an EMBL/GenBank/DDBJ whole genome shotgun (WGS) entry which is preliminary data.</text>
</comment>
<dbReference type="Pfam" id="PF06170">
    <property type="entry name" value="DUF983"/>
    <property type="match status" value="1"/>
</dbReference>
<keyword evidence="2" id="KW-0862">Zinc</keyword>
<keyword evidence="2" id="KW-0863">Zinc-finger</keyword>
<feature type="transmembrane region" description="Helical" evidence="1">
    <location>
        <begin position="65"/>
        <end position="83"/>
    </location>
</feature>
<dbReference type="Proteomes" id="UP000033632">
    <property type="component" value="Unassembled WGS sequence"/>
</dbReference>
<feature type="transmembrane region" description="Helical" evidence="1">
    <location>
        <begin position="95"/>
        <end position="115"/>
    </location>
</feature>
<reference evidence="2 3" key="1">
    <citation type="submission" date="2015-03" db="EMBL/GenBank/DDBJ databases">
        <authorList>
            <person name="Hassan Y.I."/>
            <person name="Lepp D."/>
            <person name="Li X.-Z."/>
            <person name="Zhou T."/>
        </authorList>
    </citation>
    <scope>NUCLEOTIDE SEQUENCE [LARGE SCALE GENOMIC DNA]</scope>
    <source>
        <strain evidence="2 3">BD-c194</strain>
    </source>
</reference>
<evidence type="ECO:0000313" key="2">
    <source>
        <dbReference type="EMBL" id="KKB13677.1"/>
    </source>
</evidence>
<dbReference type="InterPro" id="IPR009325">
    <property type="entry name" value="DUF983"/>
</dbReference>
<keyword evidence="1" id="KW-1133">Transmembrane helix</keyword>
<dbReference type="GO" id="GO:0008270">
    <property type="term" value="F:zinc ion binding"/>
    <property type="evidence" value="ECO:0007669"/>
    <property type="project" value="UniProtKB-KW"/>
</dbReference>
<evidence type="ECO:0000256" key="1">
    <source>
        <dbReference type="SAM" id="Phobius"/>
    </source>
</evidence>
<organism evidence="2 3">
    <name type="scientific">Devosia geojensis</name>
    <dbReference type="NCBI Taxonomy" id="443610"/>
    <lineage>
        <taxon>Bacteria</taxon>
        <taxon>Pseudomonadati</taxon>
        <taxon>Pseudomonadota</taxon>
        <taxon>Alphaproteobacteria</taxon>
        <taxon>Hyphomicrobiales</taxon>
        <taxon>Devosiaceae</taxon>
        <taxon>Devosia</taxon>
    </lineage>
</organism>
<protein>
    <submittedName>
        <fullName evidence="2">Zinc-finger protein</fullName>
    </submittedName>
</protein>
<sequence>MGVEISTNVDTTAVEKRSVGDAIWKGALCRCPRCGKGKLFRSYLKVVDECPACGEEFFHHRADDLPPYIAIFIVGHVLVGIMMHMEMVWRVHPMTYVFTMLPLAVILPLAMLPSIKGAIVGLQWALKMHGFNPAHREVAGQ</sequence>
<keyword evidence="1" id="KW-0812">Transmembrane</keyword>
<dbReference type="OrthoDB" id="9799456at2"/>
<dbReference type="PATRIC" id="fig|443610.3.peg.2635"/>
<keyword evidence="2" id="KW-0479">Metal-binding</keyword>
<accession>A0A0F5FZQ7</accession>
<proteinExistence type="predicted"/>
<evidence type="ECO:0000313" key="3">
    <source>
        <dbReference type="Proteomes" id="UP000033632"/>
    </source>
</evidence>
<dbReference type="RefSeq" id="WP_046106692.1">
    <property type="nucleotide sequence ID" value="NZ_JZEX01000020.1"/>
</dbReference>
<name>A0A0F5FZQ7_9HYPH</name>
<keyword evidence="3" id="KW-1185">Reference proteome</keyword>
<keyword evidence="1" id="KW-0472">Membrane</keyword>
<dbReference type="STRING" id="443610.VE25_00900"/>
<dbReference type="AlphaFoldDB" id="A0A0F5FZQ7"/>
<dbReference type="EMBL" id="JZEX01000020">
    <property type="protein sequence ID" value="KKB13677.1"/>
    <property type="molecule type" value="Genomic_DNA"/>
</dbReference>
<gene>
    <name evidence="2" type="ORF">VE25_00900</name>
</gene>